<dbReference type="AlphaFoldDB" id="A0A7S1QNL4"/>
<sequence length="357" mass="38707">MAEVGTARVPYARPSRTASAATLSSTSSAMERQQCAAVAMAGRELEALEARLLTMVASQQVQQAAELREADKMAGLASRCAEQRADELERRQAALEQHLSEVAEVVQRLCREKEAQDESTAFFAAETRERLEQLWDAQAPAREVQASLEHAAGLEDRVRALEAAASAQTEALERRLKSLEEHWQQSSSSAKAPAPHPATANMAAGRGPQEAAFAAGDCGGERLAAGDAALLAVQELDSLVRSELKAIRKKCNSLRDELDEHTVISLKDFEQRLQEQDKMVRQVLGASQDSSARLEEHEFRLGVSRTKLEVHDQKISRLEAARWQRGNSGHFGDLDRATCGTPSSASPCVSPTAGAVS</sequence>
<feature type="coiled-coil region" evidence="1">
    <location>
        <begin position="78"/>
        <end position="105"/>
    </location>
</feature>
<evidence type="ECO:0000256" key="1">
    <source>
        <dbReference type="SAM" id="Coils"/>
    </source>
</evidence>
<dbReference type="EMBL" id="HBGE01046901">
    <property type="protein sequence ID" value="CAD9143830.1"/>
    <property type="molecule type" value="Transcribed_RNA"/>
</dbReference>
<feature type="compositionally biased region" description="Low complexity" evidence="2">
    <location>
        <begin position="12"/>
        <end position="29"/>
    </location>
</feature>
<evidence type="ECO:0000256" key="2">
    <source>
        <dbReference type="SAM" id="MobiDB-lite"/>
    </source>
</evidence>
<gene>
    <name evidence="3" type="ORF">ACAT0790_LOCUS28308</name>
</gene>
<accession>A0A7S1QNL4</accession>
<evidence type="ECO:0000313" key="3">
    <source>
        <dbReference type="EMBL" id="CAD9143830.1"/>
    </source>
</evidence>
<reference evidence="3" key="1">
    <citation type="submission" date="2021-01" db="EMBL/GenBank/DDBJ databases">
        <authorList>
            <person name="Corre E."/>
            <person name="Pelletier E."/>
            <person name="Niang G."/>
            <person name="Scheremetjew M."/>
            <person name="Finn R."/>
            <person name="Kale V."/>
            <person name="Holt S."/>
            <person name="Cochrane G."/>
            <person name="Meng A."/>
            <person name="Brown T."/>
            <person name="Cohen L."/>
        </authorList>
    </citation>
    <scope>NUCLEOTIDE SEQUENCE</scope>
    <source>
        <strain evidence="3">OF101</strain>
    </source>
</reference>
<organism evidence="3">
    <name type="scientific">Alexandrium catenella</name>
    <name type="common">Red tide dinoflagellate</name>
    <name type="synonym">Gonyaulax catenella</name>
    <dbReference type="NCBI Taxonomy" id="2925"/>
    <lineage>
        <taxon>Eukaryota</taxon>
        <taxon>Sar</taxon>
        <taxon>Alveolata</taxon>
        <taxon>Dinophyceae</taxon>
        <taxon>Gonyaulacales</taxon>
        <taxon>Pyrocystaceae</taxon>
        <taxon>Alexandrium</taxon>
    </lineage>
</organism>
<keyword evidence="1" id="KW-0175">Coiled coil</keyword>
<feature type="region of interest" description="Disordered" evidence="2">
    <location>
        <begin position="179"/>
        <end position="203"/>
    </location>
</feature>
<name>A0A7S1QNL4_ALECA</name>
<protein>
    <submittedName>
        <fullName evidence="3">Uncharacterized protein</fullName>
    </submittedName>
</protein>
<proteinExistence type="predicted"/>
<feature type="region of interest" description="Disordered" evidence="2">
    <location>
        <begin position="1"/>
        <end position="29"/>
    </location>
</feature>